<reference evidence="1 2" key="1">
    <citation type="submission" date="2016-01" db="EMBL/GenBank/DDBJ databases">
        <title>Draft Genome Sequences of Seven Thermophilic Sporeformers Isolated from Foods.</title>
        <authorList>
            <person name="Berendsen E.M."/>
            <person name="Wells-Bennik M.H."/>
            <person name="Krawcyk A.O."/>
            <person name="De Jong A."/>
            <person name="Holsappel S."/>
            <person name="Eijlander R.T."/>
            <person name="Kuipers O.P."/>
        </authorList>
    </citation>
    <scope>NUCLEOTIDE SEQUENCE [LARGE SCALE GENOMIC DNA]</scope>
    <source>
        <strain evidence="1 2">B4135</strain>
    </source>
</reference>
<gene>
    <name evidence="1" type="ORF">B4135_0172</name>
</gene>
<accession>A0A150LVY9</accession>
<comment type="caution">
    <text evidence="1">The sequence shown here is derived from an EMBL/GenBank/DDBJ whole genome shotgun (WGS) entry which is preliminary data.</text>
</comment>
<evidence type="ECO:0000313" key="1">
    <source>
        <dbReference type="EMBL" id="KYD16266.1"/>
    </source>
</evidence>
<organism evidence="1 2">
    <name type="scientific">Caldibacillus debilis</name>
    <dbReference type="NCBI Taxonomy" id="301148"/>
    <lineage>
        <taxon>Bacteria</taxon>
        <taxon>Bacillati</taxon>
        <taxon>Bacillota</taxon>
        <taxon>Bacilli</taxon>
        <taxon>Bacillales</taxon>
        <taxon>Bacillaceae</taxon>
        <taxon>Caldibacillus</taxon>
    </lineage>
</organism>
<dbReference type="STRING" id="301148.B4135_0172"/>
<sequence>MKTSIQQSKKSIFPSFPPSFFIQILTDSLETVYLQHPKKRRKKRTN</sequence>
<dbReference type="Proteomes" id="UP000075683">
    <property type="component" value="Unassembled WGS sequence"/>
</dbReference>
<name>A0A150LVY9_9BACI</name>
<proteinExistence type="predicted"/>
<dbReference type="EMBL" id="LQYT01000064">
    <property type="protein sequence ID" value="KYD16266.1"/>
    <property type="molecule type" value="Genomic_DNA"/>
</dbReference>
<protein>
    <submittedName>
        <fullName evidence="1">Uncharacterized protein</fullName>
    </submittedName>
</protein>
<dbReference type="AlphaFoldDB" id="A0A150LVY9"/>
<evidence type="ECO:0000313" key="2">
    <source>
        <dbReference type="Proteomes" id="UP000075683"/>
    </source>
</evidence>